<name>R7Q4Q9_CHOCR</name>
<keyword evidence="3" id="KW-1185">Reference proteome</keyword>
<dbReference type="AlphaFoldDB" id="R7Q4Q9"/>
<dbReference type="EMBL" id="HG001648">
    <property type="protein sequence ID" value="CDF33512.1"/>
    <property type="molecule type" value="Genomic_DNA"/>
</dbReference>
<dbReference type="Gramene" id="CDF33512">
    <property type="protein sequence ID" value="CDF33512"/>
    <property type="gene ID" value="CHC_T00002098001"/>
</dbReference>
<evidence type="ECO:0000313" key="2">
    <source>
        <dbReference type="EMBL" id="CDF33512.1"/>
    </source>
</evidence>
<sequence>MVEFAANRVALKTATNGSGAWMPAYRPAAPSRETTLPQGQVKPFNREDLNLPLSTGRGC</sequence>
<dbReference type="KEGG" id="ccp:CHC_T00002098001"/>
<feature type="region of interest" description="Disordered" evidence="1">
    <location>
        <begin position="20"/>
        <end position="59"/>
    </location>
</feature>
<evidence type="ECO:0000313" key="3">
    <source>
        <dbReference type="Proteomes" id="UP000012073"/>
    </source>
</evidence>
<accession>R7Q4Q9</accession>
<gene>
    <name evidence="2" type="ORF">CHC_T00002098001</name>
</gene>
<protein>
    <submittedName>
        <fullName evidence="2">Uncharacterized protein</fullName>
    </submittedName>
</protein>
<dbReference type="Proteomes" id="UP000012073">
    <property type="component" value="Unassembled WGS sequence"/>
</dbReference>
<proteinExistence type="predicted"/>
<dbReference type="RefSeq" id="XP_005713315.1">
    <property type="nucleotide sequence ID" value="XM_005713258.1"/>
</dbReference>
<organism evidence="2 3">
    <name type="scientific">Chondrus crispus</name>
    <name type="common">Carrageen Irish moss</name>
    <name type="synonym">Polymorpha crispa</name>
    <dbReference type="NCBI Taxonomy" id="2769"/>
    <lineage>
        <taxon>Eukaryota</taxon>
        <taxon>Rhodophyta</taxon>
        <taxon>Florideophyceae</taxon>
        <taxon>Rhodymeniophycidae</taxon>
        <taxon>Gigartinales</taxon>
        <taxon>Gigartinaceae</taxon>
        <taxon>Chondrus</taxon>
    </lineage>
</organism>
<dbReference type="GeneID" id="17321028"/>
<evidence type="ECO:0000256" key="1">
    <source>
        <dbReference type="SAM" id="MobiDB-lite"/>
    </source>
</evidence>
<reference evidence="3" key="1">
    <citation type="journal article" date="2013" name="Proc. Natl. Acad. Sci. U.S.A.">
        <title>Genome structure and metabolic features in the red seaweed Chondrus crispus shed light on evolution of the Archaeplastida.</title>
        <authorList>
            <person name="Collen J."/>
            <person name="Porcel B."/>
            <person name="Carre W."/>
            <person name="Ball S.G."/>
            <person name="Chaparro C."/>
            <person name="Tonon T."/>
            <person name="Barbeyron T."/>
            <person name="Michel G."/>
            <person name="Noel B."/>
            <person name="Valentin K."/>
            <person name="Elias M."/>
            <person name="Artiguenave F."/>
            <person name="Arun A."/>
            <person name="Aury J.M."/>
            <person name="Barbosa-Neto J.F."/>
            <person name="Bothwell J.H."/>
            <person name="Bouget F.Y."/>
            <person name="Brillet L."/>
            <person name="Cabello-Hurtado F."/>
            <person name="Capella-Gutierrez S."/>
            <person name="Charrier B."/>
            <person name="Cladiere L."/>
            <person name="Cock J.M."/>
            <person name="Coelho S.M."/>
            <person name="Colleoni C."/>
            <person name="Czjzek M."/>
            <person name="Da Silva C."/>
            <person name="Delage L."/>
            <person name="Denoeud F."/>
            <person name="Deschamps P."/>
            <person name="Dittami S.M."/>
            <person name="Gabaldon T."/>
            <person name="Gachon C.M."/>
            <person name="Groisillier A."/>
            <person name="Herve C."/>
            <person name="Jabbari K."/>
            <person name="Katinka M."/>
            <person name="Kloareg B."/>
            <person name="Kowalczyk N."/>
            <person name="Labadie K."/>
            <person name="Leblanc C."/>
            <person name="Lopez P.J."/>
            <person name="McLachlan D.H."/>
            <person name="Meslet-Cladiere L."/>
            <person name="Moustafa A."/>
            <person name="Nehr Z."/>
            <person name="Nyvall Collen P."/>
            <person name="Panaud O."/>
            <person name="Partensky F."/>
            <person name="Poulain J."/>
            <person name="Rensing S.A."/>
            <person name="Rousvoal S."/>
            <person name="Samson G."/>
            <person name="Symeonidi A."/>
            <person name="Weissenbach J."/>
            <person name="Zambounis A."/>
            <person name="Wincker P."/>
            <person name="Boyen C."/>
        </authorList>
    </citation>
    <scope>NUCLEOTIDE SEQUENCE [LARGE SCALE GENOMIC DNA]</scope>
    <source>
        <strain evidence="3">cv. Stackhouse</strain>
    </source>
</reference>